<feature type="non-terminal residue" evidence="1">
    <location>
        <position position="1"/>
    </location>
</feature>
<accession>A0ACC1KUU1</accession>
<organism evidence="1 2">
    <name type="scientific">Coemansia helicoidea</name>
    <dbReference type="NCBI Taxonomy" id="1286919"/>
    <lineage>
        <taxon>Eukaryota</taxon>
        <taxon>Fungi</taxon>
        <taxon>Fungi incertae sedis</taxon>
        <taxon>Zoopagomycota</taxon>
        <taxon>Kickxellomycotina</taxon>
        <taxon>Kickxellomycetes</taxon>
        <taxon>Kickxellales</taxon>
        <taxon>Kickxellaceae</taxon>
        <taxon>Coemansia</taxon>
    </lineage>
</organism>
<comment type="caution">
    <text evidence="1">The sequence shown here is derived from an EMBL/GenBank/DDBJ whole genome shotgun (WGS) entry which is preliminary data.</text>
</comment>
<proteinExistence type="predicted"/>
<protein>
    <submittedName>
        <fullName evidence="1">Uncharacterized protein</fullName>
    </submittedName>
</protein>
<evidence type="ECO:0000313" key="1">
    <source>
        <dbReference type="EMBL" id="KAJ2795675.1"/>
    </source>
</evidence>
<dbReference type="EMBL" id="JANBUN010002094">
    <property type="protein sequence ID" value="KAJ2795675.1"/>
    <property type="molecule type" value="Genomic_DNA"/>
</dbReference>
<name>A0ACC1KUU1_9FUNG</name>
<dbReference type="Proteomes" id="UP001140087">
    <property type="component" value="Unassembled WGS sequence"/>
</dbReference>
<gene>
    <name evidence="1" type="ORF">H4R21_005017</name>
</gene>
<evidence type="ECO:0000313" key="2">
    <source>
        <dbReference type="Proteomes" id="UP001140087"/>
    </source>
</evidence>
<sequence length="424" mass="46047">IMLELDESAAAGTEISRVAVKRHRVTTQAPEDPATKAIVDAIESQLSEALDKDIGYSTSALDARSSVCRMQESSLGNFTSDILRHYYAESTGAQIALCCGGTIRSDKTFQAGTVRLREIAELFPFTDPNVVIKMTGEQIRLAVENGVSKWPQQEGRFLHVSGLRYEFDPAREPGSRVTSIVVTGEAKATARCTRTRAANTPAMSRSESMNLLPAMNDSGMSPTRLHHSDSTTMIDAHFENDNDDDEADEPLDMNATYIVATRHYMYEGYDGYESMKGCEAVVDEKCSITVAEMFHRYFKGLAASWALLDRLNDPSKQSVSEESEGDLEGLNDSIGGGVWRRMLLEHAYRGRGQTMPSDAAPISKHAPVDVSAAMPAATIPANVPTGLPVIVPFTDGRVKNVGAGDLQNVANGSRFNTALTVVVE</sequence>
<keyword evidence="2" id="KW-1185">Reference proteome</keyword>
<reference evidence="1" key="1">
    <citation type="submission" date="2022-07" db="EMBL/GenBank/DDBJ databases">
        <title>Phylogenomic reconstructions and comparative analyses of Kickxellomycotina fungi.</title>
        <authorList>
            <person name="Reynolds N.K."/>
            <person name="Stajich J.E."/>
            <person name="Barry K."/>
            <person name="Grigoriev I.V."/>
            <person name="Crous P."/>
            <person name="Smith M.E."/>
        </authorList>
    </citation>
    <scope>NUCLEOTIDE SEQUENCE</scope>
    <source>
        <strain evidence="1">BCRC 34780</strain>
    </source>
</reference>